<dbReference type="STRING" id="1610491.AAV94_06655"/>
<protein>
    <recommendedName>
        <fullName evidence="9">Periplasmic chaperone PpiD</fullName>
    </recommendedName>
    <alternativeName>
        <fullName evidence="10">Periplasmic folding chaperone</fullName>
    </alternativeName>
</protein>
<name>A0A0U1Q054_9BURK</name>
<dbReference type="AlphaFoldDB" id="A0A0U1Q054"/>
<feature type="domain" description="PpiC" evidence="13">
    <location>
        <begin position="268"/>
        <end position="371"/>
    </location>
</feature>
<dbReference type="RefSeq" id="WP_046741542.1">
    <property type="nucleotide sequence ID" value="NZ_LBNQ01000022.1"/>
</dbReference>
<evidence type="ECO:0000256" key="1">
    <source>
        <dbReference type="ARBA" id="ARBA00004382"/>
    </source>
</evidence>
<evidence type="ECO:0000313" key="15">
    <source>
        <dbReference type="Proteomes" id="UP000050580"/>
    </source>
</evidence>
<reference evidence="14 15" key="1">
    <citation type="submission" date="2015-05" db="EMBL/GenBank/DDBJ databases">
        <title>Draft genome sequence of Lampropedia sp. CT6, isolated from the microbial mat of a hot water spring, located at Manikaran, India.</title>
        <authorList>
            <person name="Tripathi C."/>
            <person name="Rani P."/>
            <person name="Mahato N.K."/>
            <person name="Lal R."/>
        </authorList>
    </citation>
    <scope>NUCLEOTIDE SEQUENCE [LARGE SCALE GENOMIC DNA]</scope>
    <source>
        <strain evidence="14 15">CT6</strain>
    </source>
</reference>
<evidence type="ECO:0000256" key="2">
    <source>
        <dbReference type="ARBA" id="ARBA00022475"/>
    </source>
</evidence>
<dbReference type="SUPFAM" id="SSF109998">
    <property type="entry name" value="Triger factor/SurA peptide-binding domain-like"/>
    <property type="match status" value="1"/>
</dbReference>
<dbReference type="OrthoDB" id="9812372at2"/>
<evidence type="ECO:0000259" key="13">
    <source>
        <dbReference type="PROSITE" id="PS50198"/>
    </source>
</evidence>
<dbReference type="PANTHER" id="PTHR47529">
    <property type="entry name" value="PEPTIDYL-PROLYL CIS-TRANS ISOMERASE D"/>
    <property type="match status" value="1"/>
</dbReference>
<keyword evidence="6 12" id="KW-0472">Membrane</keyword>
<evidence type="ECO:0000256" key="6">
    <source>
        <dbReference type="ARBA" id="ARBA00023136"/>
    </source>
</evidence>
<keyword evidence="11" id="KW-0413">Isomerase</keyword>
<dbReference type="GO" id="GO:0003755">
    <property type="term" value="F:peptidyl-prolyl cis-trans isomerase activity"/>
    <property type="evidence" value="ECO:0007669"/>
    <property type="project" value="UniProtKB-KW"/>
</dbReference>
<evidence type="ECO:0000256" key="7">
    <source>
        <dbReference type="ARBA" id="ARBA00023186"/>
    </source>
</evidence>
<keyword evidence="7" id="KW-0143">Chaperone</keyword>
<dbReference type="PANTHER" id="PTHR47529:SF1">
    <property type="entry name" value="PERIPLASMIC CHAPERONE PPID"/>
    <property type="match status" value="1"/>
</dbReference>
<evidence type="ECO:0000256" key="5">
    <source>
        <dbReference type="ARBA" id="ARBA00022989"/>
    </source>
</evidence>
<dbReference type="Pfam" id="PF13624">
    <property type="entry name" value="SurA_N_3"/>
    <property type="match status" value="1"/>
</dbReference>
<organism evidence="14 15">
    <name type="scientific">Lampropedia cohaerens</name>
    <dbReference type="NCBI Taxonomy" id="1610491"/>
    <lineage>
        <taxon>Bacteria</taxon>
        <taxon>Pseudomonadati</taxon>
        <taxon>Pseudomonadota</taxon>
        <taxon>Betaproteobacteria</taxon>
        <taxon>Burkholderiales</taxon>
        <taxon>Comamonadaceae</taxon>
        <taxon>Lampropedia</taxon>
    </lineage>
</organism>
<dbReference type="GO" id="GO:0005886">
    <property type="term" value="C:plasma membrane"/>
    <property type="evidence" value="ECO:0007669"/>
    <property type="project" value="UniProtKB-SubCell"/>
</dbReference>
<feature type="transmembrane region" description="Helical" evidence="12">
    <location>
        <begin position="12"/>
        <end position="29"/>
    </location>
</feature>
<comment type="similarity">
    <text evidence="8">Belongs to the PpiD chaperone family.</text>
</comment>
<keyword evidence="15" id="KW-1185">Reference proteome</keyword>
<dbReference type="SUPFAM" id="SSF54534">
    <property type="entry name" value="FKBP-like"/>
    <property type="match status" value="1"/>
</dbReference>
<keyword evidence="11" id="KW-0697">Rotamase</keyword>
<dbReference type="InterPro" id="IPR046357">
    <property type="entry name" value="PPIase_dom_sf"/>
</dbReference>
<dbReference type="InterPro" id="IPR027304">
    <property type="entry name" value="Trigger_fact/SurA_dom_sf"/>
</dbReference>
<dbReference type="Proteomes" id="UP000050580">
    <property type="component" value="Unassembled WGS sequence"/>
</dbReference>
<comment type="subcellular location">
    <subcellularLocation>
        <location evidence="1">Cell inner membrane</location>
        <topology evidence="1">Single-pass type II membrane protein</topology>
        <orientation evidence="1">Periplasmic side</orientation>
    </subcellularLocation>
</comment>
<evidence type="ECO:0000256" key="10">
    <source>
        <dbReference type="ARBA" id="ARBA00042775"/>
    </source>
</evidence>
<evidence type="ECO:0000256" key="12">
    <source>
        <dbReference type="SAM" id="Phobius"/>
    </source>
</evidence>
<dbReference type="Gene3D" id="3.10.50.40">
    <property type="match status" value="1"/>
</dbReference>
<sequence length="641" mass="71571">MFEFIRKHLKVFMIAFFPLVILAFVFVGIDTSFLTQRSPVVARVAGVDITQNEWDFAHRQYADRLRAENRELTSAMLDSPQVRYSVLEQLVRDQVLAAAVRDRHYAVSDAEVARALRSQPDIAALIGDDGRLDMEGYRNLLAQYGLTPQQYENSVRQRIALQRVLGVVQESTVTAPTQAKLATQTLFQRRTASIKRFAPQAFEAQVQVDDAALQAYYETNQGQFQRPDVVDVEYAVLDLDAVMQDIQISEDELREYYDQNRQSYAQSQERRHARHILFATDPAASASEREAARKKAEAALAQLREDPSRFAEIAREQSDDTGSAADGGDLGFFERGAMVADFDNAVFSMQPQQISDIVATEYGFHIIQLLDIEPAVVPSFEEIHDRLLQDVRNNLARNRFIEQVDTLRNLAHEQPDSLQPVADTLGLTLRTATAVPRTPGKDDDVPQALNHPAVLAALFDPRATENGENIDPVDIGGNTVVTARVTAFHPAQTLPFEQVRDEVQKLYVAQKAAELAAAAGERALAQWQADADAIEADAQVTISRQDPQGLSAQQLTEVMTLPQDTLPQVVGFVQDDGSYLLVKVTGIAAMFDEDMTEELRTMLTNAYQAQLQQVLAAAETDAYYETLKQSYKVQIRVPRPE</sequence>
<evidence type="ECO:0000256" key="11">
    <source>
        <dbReference type="PROSITE-ProRule" id="PRU00278"/>
    </source>
</evidence>
<dbReference type="EMBL" id="LBNQ01000022">
    <property type="protein sequence ID" value="KKW68143.1"/>
    <property type="molecule type" value="Genomic_DNA"/>
</dbReference>
<keyword evidence="3" id="KW-0997">Cell inner membrane</keyword>
<evidence type="ECO:0000256" key="3">
    <source>
        <dbReference type="ARBA" id="ARBA00022519"/>
    </source>
</evidence>
<keyword evidence="5 12" id="KW-1133">Transmembrane helix</keyword>
<dbReference type="Pfam" id="PF00639">
    <property type="entry name" value="Rotamase"/>
    <property type="match status" value="1"/>
</dbReference>
<keyword evidence="4 12" id="KW-0812">Transmembrane</keyword>
<dbReference type="Gene3D" id="1.10.4030.10">
    <property type="entry name" value="Porin chaperone SurA, peptide-binding domain"/>
    <property type="match status" value="1"/>
</dbReference>
<evidence type="ECO:0000256" key="4">
    <source>
        <dbReference type="ARBA" id="ARBA00022692"/>
    </source>
</evidence>
<accession>A0A0U1Q054</accession>
<keyword evidence="2" id="KW-1003">Cell membrane</keyword>
<gene>
    <name evidence="14" type="ORF">AAV94_06655</name>
</gene>
<evidence type="ECO:0000256" key="8">
    <source>
        <dbReference type="ARBA" id="ARBA00038408"/>
    </source>
</evidence>
<dbReference type="InterPro" id="IPR000297">
    <property type="entry name" value="PPIase_PpiC"/>
</dbReference>
<evidence type="ECO:0000313" key="14">
    <source>
        <dbReference type="EMBL" id="KKW68143.1"/>
    </source>
</evidence>
<evidence type="ECO:0000256" key="9">
    <source>
        <dbReference type="ARBA" id="ARBA00040743"/>
    </source>
</evidence>
<proteinExistence type="inferred from homology"/>
<dbReference type="InterPro" id="IPR052029">
    <property type="entry name" value="PpiD_chaperone"/>
</dbReference>
<comment type="caution">
    <text evidence="14">The sequence shown here is derived from an EMBL/GenBank/DDBJ whole genome shotgun (WGS) entry which is preliminary data.</text>
</comment>
<dbReference type="PROSITE" id="PS50198">
    <property type="entry name" value="PPIC_PPIASE_2"/>
    <property type="match status" value="1"/>
</dbReference>